<reference evidence="19 20" key="1">
    <citation type="submission" date="2020-08" db="EMBL/GenBank/DDBJ databases">
        <title>Genomic Encyclopedia of Type Strains, Phase IV (KMG-IV): sequencing the most valuable type-strain genomes for metagenomic binning, comparative biology and taxonomic classification.</title>
        <authorList>
            <person name="Goeker M."/>
        </authorList>
    </citation>
    <scope>NUCLEOTIDE SEQUENCE [LARGE SCALE GENOMIC DNA]</scope>
    <source>
        <strain evidence="19 20">DSM 21793</strain>
    </source>
</reference>
<dbReference type="SUPFAM" id="SSF56601">
    <property type="entry name" value="beta-lactamase/transpeptidase-like"/>
    <property type="match status" value="1"/>
</dbReference>
<evidence type="ECO:0000256" key="11">
    <source>
        <dbReference type="ARBA" id="ARBA00023268"/>
    </source>
</evidence>
<dbReference type="GO" id="GO:0008360">
    <property type="term" value="P:regulation of cell shape"/>
    <property type="evidence" value="ECO:0007669"/>
    <property type="project" value="UniProtKB-KW"/>
</dbReference>
<dbReference type="Gene3D" id="1.10.3810.10">
    <property type="entry name" value="Biosynthetic peptidoglycan transglycosylase-like"/>
    <property type="match status" value="1"/>
</dbReference>
<keyword evidence="6 19" id="KW-0328">Glycosyltransferase</keyword>
<evidence type="ECO:0000256" key="8">
    <source>
        <dbReference type="ARBA" id="ARBA00022801"/>
    </source>
</evidence>
<dbReference type="GO" id="GO:0009002">
    <property type="term" value="F:serine-type D-Ala-D-Ala carboxypeptidase activity"/>
    <property type="evidence" value="ECO:0007669"/>
    <property type="project" value="UniProtKB-EC"/>
</dbReference>
<keyword evidence="8 19" id="KW-0378">Hydrolase</keyword>
<comment type="similarity">
    <text evidence="3">In the N-terminal section; belongs to the glycosyltransferase 51 family.</text>
</comment>
<dbReference type="Pfam" id="PF00905">
    <property type="entry name" value="Transpeptidase"/>
    <property type="match status" value="1"/>
</dbReference>
<organism evidence="19 20">
    <name type="scientific">Phenylobacterium haematophilum</name>
    <dbReference type="NCBI Taxonomy" id="98513"/>
    <lineage>
        <taxon>Bacteria</taxon>
        <taxon>Pseudomonadati</taxon>
        <taxon>Pseudomonadota</taxon>
        <taxon>Alphaproteobacteria</taxon>
        <taxon>Caulobacterales</taxon>
        <taxon>Caulobacteraceae</taxon>
        <taxon>Phenylobacterium</taxon>
    </lineage>
</organism>
<dbReference type="InterPro" id="IPR023346">
    <property type="entry name" value="Lysozyme-like_dom_sf"/>
</dbReference>
<dbReference type="InterPro" id="IPR050396">
    <property type="entry name" value="Glycosyltr_51/Transpeptidase"/>
</dbReference>
<evidence type="ECO:0000256" key="2">
    <source>
        <dbReference type="ARBA" id="ARBA00007090"/>
    </source>
</evidence>
<name>A0A840A6A4_9CAUL</name>
<evidence type="ECO:0000256" key="10">
    <source>
        <dbReference type="ARBA" id="ARBA00022984"/>
    </source>
</evidence>
<comment type="similarity">
    <text evidence="2">In the C-terminal section; belongs to the transpeptidase family.</text>
</comment>
<dbReference type="GO" id="GO:0009252">
    <property type="term" value="P:peptidoglycan biosynthetic process"/>
    <property type="evidence" value="ECO:0007669"/>
    <property type="project" value="UniProtKB-UniPathway"/>
</dbReference>
<dbReference type="SUPFAM" id="SSF53955">
    <property type="entry name" value="Lysozyme-like"/>
    <property type="match status" value="1"/>
</dbReference>
<dbReference type="InterPro" id="IPR001264">
    <property type="entry name" value="Glyco_trans_51"/>
</dbReference>
<evidence type="ECO:0000256" key="14">
    <source>
        <dbReference type="ARBA" id="ARBA00049902"/>
    </source>
</evidence>
<dbReference type="GO" id="GO:0008955">
    <property type="term" value="F:peptidoglycan glycosyltransferase activity"/>
    <property type="evidence" value="ECO:0007669"/>
    <property type="project" value="UniProtKB-EC"/>
</dbReference>
<keyword evidence="16" id="KW-0472">Membrane</keyword>
<dbReference type="FunFam" id="1.10.3810.10:FF:000001">
    <property type="entry name" value="Penicillin-binding protein 1A"/>
    <property type="match status" value="1"/>
</dbReference>
<dbReference type="EC" id="3.4.-.-" evidence="19"/>
<evidence type="ECO:0000256" key="16">
    <source>
        <dbReference type="SAM" id="Phobius"/>
    </source>
</evidence>
<dbReference type="UniPathway" id="UPA00219"/>
<gene>
    <name evidence="19" type="ORF">GGQ61_003473</name>
</gene>
<keyword evidence="4" id="KW-0121">Carboxypeptidase</keyword>
<dbReference type="Gene3D" id="3.40.710.10">
    <property type="entry name" value="DD-peptidase/beta-lactamase superfamily"/>
    <property type="match status" value="1"/>
</dbReference>
<evidence type="ECO:0000256" key="15">
    <source>
        <dbReference type="SAM" id="MobiDB-lite"/>
    </source>
</evidence>
<dbReference type="InterPro" id="IPR012338">
    <property type="entry name" value="Beta-lactam/transpept-like"/>
</dbReference>
<keyword evidence="12" id="KW-0961">Cell wall biogenesis/degradation</keyword>
<keyword evidence="7 19" id="KW-0808">Transferase</keyword>
<dbReference type="Proteomes" id="UP000530564">
    <property type="component" value="Unassembled WGS sequence"/>
</dbReference>
<dbReference type="GO" id="GO:0030288">
    <property type="term" value="C:outer membrane-bounded periplasmic space"/>
    <property type="evidence" value="ECO:0007669"/>
    <property type="project" value="TreeGrafter"/>
</dbReference>
<evidence type="ECO:0000256" key="13">
    <source>
        <dbReference type="ARBA" id="ARBA00034000"/>
    </source>
</evidence>
<evidence type="ECO:0000256" key="3">
    <source>
        <dbReference type="ARBA" id="ARBA00007739"/>
    </source>
</evidence>
<comment type="catalytic activity">
    <reaction evidence="13">
        <text>Preferential cleavage: (Ac)2-L-Lys-D-Ala-|-D-Ala. Also transpeptidation of peptidyl-alanyl moieties that are N-acyl substituents of D-alanine.</text>
        <dbReference type="EC" id="3.4.16.4"/>
    </reaction>
</comment>
<dbReference type="GO" id="GO:0071555">
    <property type="term" value="P:cell wall organization"/>
    <property type="evidence" value="ECO:0007669"/>
    <property type="project" value="UniProtKB-KW"/>
</dbReference>
<keyword evidence="20" id="KW-1185">Reference proteome</keyword>
<comment type="pathway">
    <text evidence="1">Cell wall biogenesis; peptidoglycan biosynthesis.</text>
</comment>
<evidence type="ECO:0000259" key="18">
    <source>
        <dbReference type="Pfam" id="PF00912"/>
    </source>
</evidence>
<feature type="region of interest" description="Disordered" evidence="15">
    <location>
        <begin position="650"/>
        <end position="671"/>
    </location>
</feature>
<keyword evidence="11" id="KW-0511">Multifunctional enzyme</keyword>
<dbReference type="GO" id="GO:0008658">
    <property type="term" value="F:penicillin binding"/>
    <property type="evidence" value="ECO:0007669"/>
    <property type="project" value="InterPro"/>
</dbReference>
<dbReference type="PANTHER" id="PTHR32282">
    <property type="entry name" value="BINDING PROTEIN TRANSPEPTIDASE, PUTATIVE-RELATED"/>
    <property type="match status" value="1"/>
</dbReference>
<dbReference type="AlphaFoldDB" id="A0A840A6A4"/>
<dbReference type="PANTHER" id="PTHR32282:SF33">
    <property type="entry name" value="PEPTIDOGLYCAN GLYCOSYLTRANSFERASE"/>
    <property type="match status" value="1"/>
</dbReference>
<keyword evidence="16" id="KW-0812">Transmembrane</keyword>
<evidence type="ECO:0000259" key="17">
    <source>
        <dbReference type="Pfam" id="PF00905"/>
    </source>
</evidence>
<dbReference type="RefSeq" id="WP_183775504.1">
    <property type="nucleotide sequence ID" value="NZ_JACIDK010000005.1"/>
</dbReference>
<evidence type="ECO:0000256" key="1">
    <source>
        <dbReference type="ARBA" id="ARBA00004752"/>
    </source>
</evidence>
<evidence type="ECO:0000256" key="12">
    <source>
        <dbReference type="ARBA" id="ARBA00023316"/>
    </source>
</evidence>
<evidence type="ECO:0000313" key="20">
    <source>
        <dbReference type="Proteomes" id="UP000530564"/>
    </source>
</evidence>
<evidence type="ECO:0000313" key="19">
    <source>
        <dbReference type="EMBL" id="MBB3892737.1"/>
    </source>
</evidence>
<feature type="domain" description="Penicillin-binding protein transpeptidase" evidence="17">
    <location>
        <begin position="347"/>
        <end position="603"/>
    </location>
</feature>
<keyword evidence="16" id="KW-1133">Transmembrane helix</keyword>
<dbReference type="Pfam" id="PF00912">
    <property type="entry name" value="Transgly"/>
    <property type="match status" value="1"/>
</dbReference>
<proteinExistence type="inferred from homology"/>
<dbReference type="InterPro" id="IPR036950">
    <property type="entry name" value="PBP_transglycosylase"/>
</dbReference>
<comment type="caution">
    <text evidence="19">The sequence shown here is derived from an EMBL/GenBank/DDBJ whole genome shotgun (WGS) entry which is preliminary data.</text>
</comment>
<dbReference type="EMBL" id="JACIDK010000005">
    <property type="protein sequence ID" value="MBB3892737.1"/>
    <property type="molecule type" value="Genomic_DNA"/>
</dbReference>
<dbReference type="InterPro" id="IPR001460">
    <property type="entry name" value="PCN-bd_Tpept"/>
</dbReference>
<feature type="transmembrane region" description="Helical" evidence="16">
    <location>
        <begin position="20"/>
        <end position="43"/>
    </location>
</feature>
<dbReference type="GO" id="GO:0006508">
    <property type="term" value="P:proteolysis"/>
    <property type="evidence" value="ECO:0007669"/>
    <property type="project" value="UniProtKB-KW"/>
</dbReference>
<sequence length="671" mass="72440">MPPPPKPISGRRPTLRLPRVNWRAAVLTVAILANLGLGGWFAFDRAFLQDLPVVPDKEALWSMGRPPGLTFLGPDGEVVGRRGPRHGPPARLSQMPQHVPLAFLAIEDRRFYQHGAMDLRGVLRALSVNVRAGGVVEGGSTISQQLARNLFLTPDQTLRRKVQEVLLAARLERMMSKDELLELYLNRIYFGGRAYGLSAAAETYFGKAPQDLTLAEAAVLAALPRAPSRLSPANAPEAAWARGQLVLERLGEMDWIEPALAARTAAGPPPPLARLAADGEGDMAWVFDAAAAEARQRLGGSTPDLVIQLTVDPKAQAIAGHIVRRTMAREGYRRGAHQAALVALTPDGAIRAMIGGVDHAASPFNRVTQARRQPGSAFKPIVWAAALDRGVRPMDWRRDAPIRIGSWTPGNYGGGYHGEISVQRALQLSINTVAVRLAREAGLGEVGALARRFGLTGIPEHPGGSIALGAYEVTPLELAGAYQVLQTGGGKTSPYLVSKITDARGKLLFVRPPSAAVPVYPTYQAAQMVQMMRGVILAGTGREAAFGRLAAAKTGTSQDHRDAWFVGFTPDWLCAVWVGNDDSRPTGRITGGQVPAHIWRDFMAGAHRGLPDVEFAWFPALPPPLYVEEPEPPAPLRDAFGPVRRNAMAREVEEQPAEIEPTPADWSQIPY</sequence>
<protein>
    <submittedName>
        <fullName evidence="19">Penicillin-binding protein 1A</fullName>
        <ecNumber evidence="19">2.4.1.-</ecNumber>
        <ecNumber evidence="19">3.4.-.-</ecNumber>
    </submittedName>
</protein>
<comment type="catalytic activity">
    <reaction evidence="14">
        <text>[GlcNAc-(1-&gt;4)-Mur2Ac(oyl-L-Ala-gamma-D-Glu-L-Lys-D-Ala-D-Ala)](n)-di-trans,octa-cis-undecaprenyl diphosphate + beta-D-GlcNAc-(1-&gt;4)-Mur2Ac(oyl-L-Ala-gamma-D-Glu-L-Lys-D-Ala-D-Ala)-di-trans,octa-cis-undecaprenyl diphosphate = [GlcNAc-(1-&gt;4)-Mur2Ac(oyl-L-Ala-gamma-D-Glu-L-Lys-D-Ala-D-Ala)](n+1)-di-trans,octa-cis-undecaprenyl diphosphate + di-trans,octa-cis-undecaprenyl diphosphate + H(+)</text>
        <dbReference type="Rhea" id="RHEA:23708"/>
        <dbReference type="Rhea" id="RHEA-COMP:9602"/>
        <dbReference type="Rhea" id="RHEA-COMP:9603"/>
        <dbReference type="ChEBI" id="CHEBI:15378"/>
        <dbReference type="ChEBI" id="CHEBI:58405"/>
        <dbReference type="ChEBI" id="CHEBI:60033"/>
        <dbReference type="ChEBI" id="CHEBI:78435"/>
        <dbReference type="EC" id="2.4.99.28"/>
    </reaction>
</comment>
<accession>A0A840A6A4</accession>
<dbReference type="NCBIfam" id="TIGR02074">
    <property type="entry name" value="PBP_1a_fam"/>
    <property type="match status" value="1"/>
</dbReference>
<evidence type="ECO:0000256" key="6">
    <source>
        <dbReference type="ARBA" id="ARBA00022676"/>
    </source>
</evidence>
<feature type="domain" description="Glycosyl transferase family 51" evidence="18">
    <location>
        <begin position="79"/>
        <end position="250"/>
    </location>
</feature>
<keyword evidence="9" id="KW-0133">Cell shape</keyword>
<evidence type="ECO:0000256" key="4">
    <source>
        <dbReference type="ARBA" id="ARBA00022645"/>
    </source>
</evidence>
<evidence type="ECO:0000256" key="5">
    <source>
        <dbReference type="ARBA" id="ARBA00022670"/>
    </source>
</evidence>
<evidence type="ECO:0000256" key="7">
    <source>
        <dbReference type="ARBA" id="ARBA00022679"/>
    </source>
</evidence>
<keyword evidence="5" id="KW-0645">Protease</keyword>
<keyword evidence="10" id="KW-0573">Peptidoglycan synthesis</keyword>
<evidence type="ECO:0000256" key="9">
    <source>
        <dbReference type="ARBA" id="ARBA00022960"/>
    </source>
</evidence>
<dbReference type="EC" id="2.4.1.-" evidence="19"/>